<sequence>MRISSTWDGTAETVISGFGHNDGALESARVRDQNNFDASLRYIVEDDYVKGNYLLVIGYAVCTTSNFSEIFLIAGDLKEHGYREGIKAEARFGYINGLITDPINDTFLWISDQDNGCLRYVKRDNNRTAELLGKCTSRYIKNGRLQEAGVAYPFGLTSRKFLQNTIYFFEGEAKIIKSISKIDTEWYVNTVYELEKSISGMIFDPTGSYLYFTTNSGIIRVSTTWDNQPETVISGFGHNDGNLDSVKVRDPKRMLFLDYNTFLLADYKNHVLRVVDLGTFSVSTICVPQLDDATVSEGSVDTCRIKFPRQLVKSTNSSKLYLIGDTSVFEINYSGELASIFF</sequence>
<dbReference type="Proteomes" id="UP000593567">
    <property type="component" value="Unassembled WGS sequence"/>
</dbReference>
<dbReference type="InterPro" id="IPR011042">
    <property type="entry name" value="6-blade_b-propeller_TolB-like"/>
</dbReference>
<organism evidence="1 2">
    <name type="scientific">Bugula neritina</name>
    <name type="common">Brown bryozoan</name>
    <name type="synonym">Sertularia neritina</name>
    <dbReference type="NCBI Taxonomy" id="10212"/>
    <lineage>
        <taxon>Eukaryota</taxon>
        <taxon>Metazoa</taxon>
        <taxon>Spiralia</taxon>
        <taxon>Lophotrochozoa</taxon>
        <taxon>Bryozoa</taxon>
        <taxon>Gymnolaemata</taxon>
        <taxon>Cheilostomatida</taxon>
        <taxon>Flustrina</taxon>
        <taxon>Buguloidea</taxon>
        <taxon>Bugulidae</taxon>
        <taxon>Bugula</taxon>
    </lineage>
</organism>
<dbReference type="Gene3D" id="2.120.10.30">
    <property type="entry name" value="TolB, C-terminal domain"/>
    <property type="match status" value="2"/>
</dbReference>
<keyword evidence="2" id="KW-1185">Reference proteome</keyword>
<reference evidence="1" key="1">
    <citation type="submission" date="2020-06" db="EMBL/GenBank/DDBJ databases">
        <title>Draft genome of Bugula neritina, a colonial animal packing powerful symbionts and potential medicines.</title>
        <authorList>
            <person name="Rayko M."/>
        </authorList>
    </citation>
    <scope>NUCLEOTIDE SEQUENCE [LARGE SCALE GENOMIC DNA]</scope>
    <source>
        <strain evidence="1">Kwan_BN1</strain>
    </source>
</reference>
<dbReference type="EMBL" id="VXIV02001303">
    <property type="protein sequence ID" value="KAF6033542.1"/>
    <property type="molecule type" value="Genomic_DNA"/>
</dbReference>
<dbReference type="OrthoDB" id="423498at2759"/>
<dbReference type="PANTHER" id="PTHR46388:SF2">
    <property type="entry name" value="NHL REPEAT-CONTAINING PROTEIN 2"/>
    <property type="match status" value="1"/>
</dbReference>
<gene>
    <name evidence="1" type="ORF">EB796_008149</name>
</gene>
<accession>A0A7J7K4I2</accession>
<proteinExistence type="predicted"/>
<comment type="caution">
    <text evidence="1">The sequence shown here is derived from an EMBL/GenBank/DDBJ whole genome shotgun (WGS) entry which is preliminary data.</text>
</comment>
<dbReference type="SUPFAM" id="SSF101898">
    <property type="entry name" value="NHL repeat"/>
    <property type="match status" value="1"/>
</dbReference>
<evidence type="ECO:0000313" key="1">
    <source>
        <dbReference type="EMBL" id="KAF6033542.1"/>
    </source>
</evidence>
<protein>
    <submittedName>
        <fullName evidence="1">Uncharacterized protein</fullName>
    </submittedName>
</protein>
<dbReference type="AlphaFoldDB" id="A0A7J7K4I2"/>
<dbReference type="PANTHER" id="PTHR46388">
    <property type="entry name" value="NHL REPEAT-CONTAINING PROTEIN 2"/>
    <property type="match status" value="1"/>
</dbReference>
<evidence type="ECO:0000313" key="2">
    <source>
        <dbReference type="Proteomes" id="UP000593567"/>
    </source>
</evidence>
<name>A0A7J7K4I2_BUGNE</name>